<dbReference type="Pfam" id="PF00877">
    <property type="entry name" value="NLPC_P60"/>
    <property type="match status" value="1"/>
</dbReference>
<evidence type="ECO:0000313" key="6">
    <source>
        <dbReference type="EMBL" id="KOG44797.1"/>
    </source>
</evidence>
<dbReference type="AlphaFoldDB" id="A0A0L8M2Z1"/>
<comment type="caution">
    <text evidence="6">The sequence shown here is derived from an EMBL/GenBank/DDBJ whole genome shotgun (WGS) entry which is preliminary data.</text>
</comment>
<gene>
    <name evidence="6" type="ORF">ADK75_34270</name>
</gene>
<dbReference type="GO" id="GO:0006508">
    <property type="term" value="P:proteolysis"/>
    <property type="evidence" value="ECO:0007669"/>
    <property type="project" value="UniProtKB-KW"/>
</dbReference>
<reference evidence="7" key="1">
    <citation type="submission" date="2015-07" db="EMBL/GenBank/DDBJ databases">
        <authorList>
            <consortium name="Consortium for Microbial Forensics and Genomics (microFORGE)"/>
            <person name="Knight B.M."/>
            <person name="Roberts D.P."/>
            <person name="Lin D."/>
            <person name="Hari K."/>
            <person name="Fletcher J."/>
            <person name="Melcher U."/>
            <person name="Blagden T."/>
            <person name="Winegar R.A."/>
        </authorList>
    </citation>
    <scope>NUCLEOTIDE SEQUENCE [LARGE SCALE GENOMIC DNA]</scope>
    <source>
        <strain evidence="7">NRRL B-1447</strain>
    </source>
</reference>
<dbReference type="InterPro" id="IPR038765">
    <property type="entry name" value="Papain-like_cys_pep_sf"/>
</dbReference>
<feature type="domain" description="NlpC/P60" evidence="5">
    <location>
        <begin position="8"/>
        <end position="46"/>
    </location>
</feature>
<keyword evidence="3" id="KW-0378">Hydrolase</keyword>
<accession>A0A0L8M2Z1</accession>
<evidence type="ECO:0000256" key="4">
    <source>
        <dbReference type="ARBA" id="ARBA00022807"/>
    </source>
</evidence>
<evidence type="ECO:0000313" key="7">
    <source>
        <dbReference type="Proteomes" id="UP000037084"/>
    </source>
</evidence>
<dbReference type="PATRIC" id="fig|1961.12.peg.7558"/>
<evidence type="ECO:0000256" key="3">
    <source>
        <dbReference type="ARBA" id="ARBA00022801"/>
    </source>
</evidence>
<evidence type="ECO:0000256" key="2">
    <source>
        <dbReference type="ARBA" id="ARBA00022670"/>
    </source>
</evidence>
<dbReference type="InterPro" id="IPR000064">
    <property type="entry name" value="NLP_P60_dom"/>
</dbReference>
<proteinExistence type="inferred from homology"/>
<name>A0A0L8M2Z1_STRVG</name>
<dbReference type="Proteomes" id="UP000037084">
    <property type="component" value="Unassembled WGS sequence"/>
</dbReference>
<dbReference type="Gene3D" id="3.90.1720.10">
    <property type="entry name" value="endopeptidase domain like (from Nostoc punctiforme)"/>
    <property type="match status" value="1"/>
</dbReference>
<dbReference type="GO" id="GO:0008234">
    <property type="term" value="F:cysteine-type peptidase activity"/>
    <property type="evidence" value="ECO:0007669"/>
    <property type="project" value="UniProtKB-KW"/>
</dbReference>
<keyword evidence="4" id="KW-0788">Thiol protease</keyword>
<comment type="similarity">
    <text evidence="1">Belongs to the peptidase C40 family.</text>
</comment>
<dbReference type="EMBL" id="LGUV01000378">
    <property type="protein sequence ID" value="KOG44797.1"/>
    <property type="molecule type" value="Genomic_DNA"/>
</dbReference>
<sequence>MPAEMQNDKDRNPPPGALLYWDTGQRAGHVALYLGNGKIASNDIVSQGRIDIVDATVVESKWGATYIGWAPPYFPLAGR</sequence>
<evidence type="ECO:0000256" key="1">
    <source>
        <dbReference type="ARBA" id="ARBA00007074"/>
    </source>
</evidence>
<evidence type="ECO:0000259" key="5">
    <source>
        <dbReference type="Pfam" id="PF00877"/>
    </source>
</evidence>
<organism evidence="6 7">
    <name type="scientific">Streptomyces virginiae</name>
    <name type="common">Streptomyces cinnamonensis</name>
    <dbReference type="NCBI Taxonomy" id="1961"/>
    <lineage>
        <taxon>Bacteria</taxon>
        <taxon>Bacillati</taxon>
        <taxon>Actinomycetota</taxon>
        <taxon>Actinomycetes</taxon>
        <taxon>Kitasatosporales</taxon>
        <taxon>Streptomycetaceae</taxon>
        <taxon>Streptomyces</taxon>
    </lineage>
</organism>
<keyword evidence="2" id="KW-0645">Protease</keyword>
<dbReference type="SUPFAM" id="SSF54001">
    <property type="entry name" value="Cysteine proteinases"/>
    <property type="match status" value="1"/>
</dbReference>
<protein>
    <recommendedName>
        <fullName evidence="5">NlpC/P60 domain-containing protein</fullName>
    </recommendedName>
</protein>